<protein>
    <submittedName>
        <fullName evidence="2">Uncharacterized protein</fullName>
    </submittedName>
</protein>
<feature type="transmembrane region" description="Helical" evidence="1">
    <location>
        <begin position="36"/>
        <end position="56"/>
    </location>
</feature>
<evidence type="ECO:0000256" key="1">
    <source>
        <dbReference type="SAM" id="Phobius"/>
    </source>
</evidence>
<name>A0A4Y7K6R8_PAPSO</name>
<evidence type="ECO:0000313" key="2">
    <source>
        <dbReference type="EMBL" id="RZC69043.1"/>
    </source>
</evidence>
<dbReference type="Gramene" id="RZC69043">
    <property type="protein sequence ID" value="RZC69043"/>
    <property type="gene ID" value="C5167_032150"/>
</dbReference>
<reference evidence="2 3" key="1">
    <citation type="journal article" date="2018" name="Science">
        <title>The opium poppy genome and morphinan production.</title>
        <authorList>
            <person name="Guo L."/>
            <person name="Winzer T."/>
            <person name="Yang X."/>
            <person name="Li Y."/>
            <person name="Ning Z."/>
            <person name="He Z."/>
            <person name="Teodor R."/>
            <person name="Lu Y."/>
            <person name="Bowser T.A."/>
            <person name="Graham I.A."/>
            <person name="Ye K."/>
        </authorList>
    </citation>
    <scope>NUCLEOTIDE SEQUENCE [LARGE SCALE GENOMIC DNA]</scope>
    <source>
        <strain evidence="3">cv. HN1</strain>
        <tissue evidence="2">Leaves</tissue>
    </source>
</reference>
<keyword evidence="3" id="KW-1185">Reference proteome</keyword>
<accession>A0A4Y7K6R8</accession>
<keyword evidence="1" id="KW-0812">Transmembrane</keyword>
<keyword evidence="1" id="KW-0472">Membrane</keyword>
<dbReference type="AlphaFoldDB" id="A0A4Y7K6R8"/>
<sequence>MVRLGEWNDVFIFHLFNGSLKVHKCMKKFASLGKRLHMDFVKLTWMALLIIVTMYLRSFDDSGGHAVGCS</sequence>
<organism evidence="2 3">
    <name type="scientific">Papaver somniferum</name>
    <name type="common">Opium poppy</name>
    <dbReference type="NCBI Taxonomy" id="3469"/>
    <lineage>
        <taxon>Eukaryota</taxon>
        <taxon>Viridiplantae</taxon>
        <taxon>Streptophyta</taxon>
        <taxon>Embryophyta</taxon>
        <taxon>Tracheophyta</taxon>
        <taxon>Spermatophyta</taxon>
        <taxon>Magnoliopsida</taxon>
        <taxon>Ranunculales</taxon>
        <taxon>Papaveraceae</taxon>
        <taxon>Papaveroideae</taxon>
        <taxon>Papaver</taxon>
    </lineage>
</organism>
<evidence type="ECO:0000313" key="3">
    <source>
        <dbReference type="Proteomes" id="UP000316621"/>
    </source>
</evidence>
<proteinExistence type="predicted"/>
<dbReference type="Proteomes" id="UP000316621">
    <property type="component" value="Chromosome 7"/>
</dbReference>
<keyword evidence="1" id="KW-1133">Transmembrane helix</keyword>
<gene>
    <name evidence="2" type="ORF">C5167_032150</name>
</gene>
<dbReference type="EMBL" id="CM010721">
    <property type="protein sequence ID" value="RZC69043.1"/>
    <property type="molecule type" value="Genomic_DNA"/>
</dbReference>